<sequence length="375" mass="42461">MSIQNHNQHFFSRLILGFLLISGINFCMNQVCAQPTESVVDRLHTDVKFELLLSRERANGLAGQQWAEVFRQFEVPLRVRQPLYNDKAGVEQDIFGTTRRVVVTGLLDRNGEIVFPDRKFRLSDVGELSDWIEELQTYGAQGAPEGQPLWGLSKAEFDLLHAAMRTVVENKTSDLDLAAAIVSLELPSNYPIDFTPKAKKTLGPVDQIPPVKNDLAGLAKGTAFALLLREYGLSFTPRRLPDESIILSIEDVEEVEKAWPIGWDPDSLGLTRLTLAKKLFVAVPVEVDQMSMTQMLQELEKQTEIPVFVDGMALKSMNLDFDKMTVTYPRKRTSWSLCLRTLVSKIQLTQELRVDENDQAFLWITRFQPKSKPNP</sequence>
<name>A0A5C5XDX4_9PLAN</name>
<evidence type="ECO:0000313" key="1">
    <source>
        <dbReference type="EMBL" id="TWT60122.1"/>
    </source>
</evidence>
<dbReference type="Proteomes" id="UP000316095">
    <property type="component" value="Unassembled WGS sequence"/>
</dbReference>
<protein>
    <submittedName>
        <fullName evidence="1">Uncharacterized protein</fullName>
    </submittedName>
</protein>
<comment type="caution">
    <text evidence="1">The sequence shown here is derived from an EMBL/GenBank/DDBJ whole genome shotgun (WGS) entry which is preliminary data.</text>
</comment>
<reference evidence="1 2" key="1">
    <citation type="submission" date="2019-02" db="EMBL/GenBank/DDBJ databases">
        <title>Deep-cultivation of Planctomycetes and their phenomic and genomic characterization uncovers novel biology.</title>
        <authorList>
            <person name="Wiegand S."/>
            <person name="Jogler M."/>
            <person name="Boedeker C."/>
            <person name="Pinto D."/>
            <person name="Vollmers J."/>
            <person name="Rivas-Marin E."/>
            <person name="Kohn T."/>
            <person name="Peeters S.H."/>
            <person name="Heuer A."/>
            <person name="Rast P."/>
            <person name="Oberbeckmann S."/>
            <person name="Bunk B."/>
            <person name="Jeske O."/>
            <person name="Meyerdierks A."/>
            <person name="Storesund J.E."/>
            <person name="Kallscheuer N."/>
            <person name="Luecker S."/>
            <person name="Lage O.M."/>
            <person name="Pohl T."/>
            <person name="Merkel B.J."/>
            <person name="Hornburger P."/>
            <person name="Mueller R.-W."/>
            <person name="Bruemmer F."/>
            <person name="Labrenz M."/>
            <person name="Spormann A.M."/>
            <person name="Op Den Camp H."/>
            <person name="Overmann J."/>
            <person name="Amann R."/>
            <person name="Jetten M.S.M."/>
            <person name="Mascher T."/>
            <person name="Medema M.H."/>
            <person name="Devos D.P."/>
            <person name="Kaster A.-K."/>
            <person name="Ovreas L."/>
            <person name="Rohde M."/>
            <person name="Galperin M.Y."/>
            <person name="Jogler C."/>
        </authorList>
    </citation>
    <scope>NUCLEOTIDE SEQUENCE [LARGE SCALE GENOMIC DNA]</scope>
    <source>
        <strain evidence="1 2">Pan54</strain>
    </source>
</reference>
<gene>
    <name evidence="1" type="ORF">Pan54_08360</name>
</gene>
<dbReference type="AlphaFoldDB" id="A0A5C5XDX4"/>
<organism evidence="1 2">
    <name type="scientific">Rubinisphaera italica</name>
    <dbReference type="NCBI Taxonomy" id="2527969"/>
    <lineage>
        <taxon>Bacteria</taxon>
        <taxon>Pseudomonadati</taxon>
        <taxon>Planctomycetota</taxon>
        <taxon>Planctomycetia</taxon>
        <taxon>Planctomycetales</taxon>
        <taxon>Planctomycetaceae</taxon>
        <taxon>Rubinisphaera</taxon>
    </lineage>
</organism>
<dbReference type="EMBL" id="SJPG01000001">
    <property type="protein sequence ID" value="TWT60122.1"/>
    <property type="molecule type" value="Genomic_DNA"/>
</dbReference>
<accession>A0A5C5XDX4</accession>
<keyword evidence="2" id="KW-1185">Reference proteome</keyword>
<evidence type="ECO:0000313" key="2">
    <source>
        <dbReference type="Proteomes" id="UP000316095"/>
    </source>
</evidence>
<proteinExistence type="predicted"/>